<gene>
    <name evidence="4" type="ORF">ACH5RR_041266</name>
</gene>
<dbReference type="PANTHER" id="PTHR15502">
    <property type="entry name" value="CALCINEURIN-BINDING PROTEIN CABIN 1-RELATED"/>
    <property type="match status" value="1"/>
</dbReference>
<name>A0ABD2XWC7_9GENT</name>
<dbReference type="SUPFAM" id="SSF48452">
    <property type="entry name" value="TPR-like"/>
    <property type="match status" value="1"/>
</dbReference>
<organism evidence="4 5">
    <name type="scientific">Cinchona calisaya</name>
    <dbReference type="NCBI Taxonomy" id="153742"/>
    <lineage>
        <taxon>Eukaryota</taxon>
        <taxon>Viridiplantae</taxon>
        <taxon>Streptophyta</taxon>
        <taxon>Embryophyta</taxon>
        <taxon>Tracheophyta</taxon>
        <taxon>Spermatophyta</taxon>
        <taxon>Magnoliopsida</taxon>
        <taxon>eudicotyledons</taxon>
        <taxon>Gunneridae</taxon>
        <taxon>Pentapetalae</taxon>
        <taxon>asterids</taxon>
        <taxon>lamiids</taxon>
        <taxon>Gentianales</taxon>
        <taxon>Rubiaceae</taxon>
        <taxon>Cinchonoideae</taxon>
        <taxon>Cinchoneae</taxon>
        <taxon>Cinchona</taxon>
    </lineage>
</organism>
<feature type="compositionally biased region" description="Polar residues" evidence="3">
    <location>
        <begin position="305"/>
        <end position="324"/>
    </location>
</feature>
<protein>
    <recommendedName>
        <fullName evidence="6">Calcineurin-binding protein 1-like</fullName>
    </recommendedName>
</protein>
<feature type="compositionally biased region" description="Basic and acidic residues" evidence="3">
    <location>
        <begin position="325"/>
        <end position="360"/>
    </location>
</feature>
<evidence type="ECO:0008006" key="6">
    <source>
        <dbReference type="Google" id="ProtNLM"/>
    </source>
</evidence>
<evidence type="ECO:0000313" key="5">
    <source>
        <dbReference type="Proteomes" id="UP001630127"/>
    </source>
</evidence>
<feature type="compositionally biased region" description="Polar residues" evidence="3">
    <location>
        <begin position="1915"/>
        <end position="1925"/>
    </location>
</feature>
<comment type="subcellular location">
    <subcellularLocation>
        <location evidence="1">Nucleus</location>
    </subcellularLocation>
</comment>
<dbReference type="Gene3D" id="1.25.40.10">
    <property type="entry name" value="Tetratricopeptide repeat domain"/>
    <property type="match status" value="1"/>
</dbReference>
<dbReference type="EMBL" id="JBJUIK010000017">
    <property type="protein sequence ID" value="KAL3498534.1"/>
    <property type="molecule type" value="Genomic_DNA"/>
</dbReference>
<feature type="compositionally biased region" description="Polar residues" evidence="3">
    <location>
        <begin position="1883"/>
        <end position="1901"/>
    </location>
</feature>
<keyword evidence="2" id="KW-0539">Nucleus</keyword>
<evidence type="ECO:0000256" key="2">
    <source>
        <dbReference type="ARBA" id="ARBA00023242"/>
    </source>
</evidence>
<dbReference type="InterPro" id="IPR033053">
    <property type="entry name" value="Hir3/CABIN1"/>
</dbReference>
<proteinExistence type="predicted"/>
<dbReference type="PANTHER" id="PTHR15502:SF7">
    <property type="entry name" value="CALCINEURIN-BINDING PROTEIN CABIN-1"/>
    <property type="match status" value="1"/>
</dbReference>
<feature type="region of interest" description="Disordered" evidence="3">
    <location>
        <begin position="1881"/>
        <end position="1985"/>
    </location>
</feature>
<reference evidence="4 5" key="1">
    <citation type="submission" date="2024-11" db="EMBL/GenBank/DDBJ databases">
        <title>A near-complete genome assembly of Cinchona calisaya.</title>
        <authorList>
            <person name="Lian D.C."/>
            <person name="Zhao X.W."/>
            <person name="Wei L."/>
        </authorList>
    </citation>
    <scope>NUCLEOTIDE SEQUENCE [LARGE SCALE GENOMIC DNA]</scope>
    <source>
        <tissue evidence="4">Nenye</tissue>
    </source>
</reference>
<evidence type="ECO:0000313" key="4">
    <source>
        <dbReference type="EMBL" id="KAL3498534.1"/>
    </source>
</evidence>
<evidence type="ECO:0000256" key="1">
    <source>
        <dbReference type="ARBA" id="ARBA00004123"/>
    </source>
</evidence>
<sequence length="2030" mass="227762">MFSIAAINDIDSRKQWEPLAPTKEAQESHLSQIYHEGLAKLHAKEYEKARELLESVLRDPLVSSAQVDDNSSDGHLLQLRFLVLKNLATVFLQQGSTYYENALQCYLQAVEIDNKDSVVWNQLGTLSCSMGLLSISRWAFEQGLFCSPNNWNCMEKLLEVLIAIGDEVACLSVSELILRHWPSHSRALHVKNTIEGSEPIPFAPRGIDKLEPKHIRLKFPEKRKAASDDIIDGVPPKKLKQTIDVCLSEASWTSLAGGLLEVLNSFVSVNPDREREKYGSGDVSISILLPHTSGSIMETVESKGSGLTTSNEDMPVGNCSSEKNSLTKEKEANLSEEQPQERRSSRLERLRSRKPGKEDSDFATSKDLAKVIVQFIGPFTMGGVENNNHKTDASSSFDCAESVARSQDSECADVFRFVQKTSKNYGAYHMSHLLLEEIASRGIFYQDSNAKFLDLERLTRQWGKERTPECSLFLAELYYDFGLRSSDDRSTCDYMSEASYHICKVIESVALEWPHQSLLVAWNDNFSSVDSLSDACQISIDKSSPLSNNFPFWVRFFWLSGRLSIVEGDKAKARAEFSTSLSLLVNKENMNGSIGSICLPHCKVIQKLTADRILNEINLLQVDLLMKKTVHEMIGKNMYSECVDMLVPLLFSAKDVHLDVVNVSGLDEGFTYVELSAIDALIKACEQAESMNIEIYLKCHRRKLQILISAADLVDYPASNKRHGLEVFCASDTEAKVSPSMEWSHMVAEEVKAISGCVSRIKSIISCEHLNDVLGPMTIINDIQSFLLGLMCNLANKYLSKKSSGLGISDQNEQGERCYFVDAAIAFCKLQHINPNVPIKTQTEMIVAMHDMLAEFGLCCAHGNDDEEEGTFLKFAIKHLFAFDMKLKSSFQNVNRAENHVQSSEQISHSVHVVDSVNIEKNVKQIAVVDHTDTGETSTLEKDAMAMNSSEGICTNEDLKKKKTGVECGRDVGGSPNSMFREKEKEKEDTQYIEYGIRMTEDEREELELGIDNALDQCFYCLYGLNLRSDSSYEDDLAMHKNTSRGDYQTKEQCADVFQYILPYAKASSRTGLVKLRRVLRAIRKHFPQPPDHVLVGNAIDKILDDPDLCEDKLSEEVGTDGFLDSVIKIVFPGPGSLKQQQASLLVSSEAYHDVYCNLYYFLALSEEMSATDKWAGFVLTKEGEEFVEQNAKLFKYDLLYNPLRFESWQRLANIYDEEVDLLLNDGSKQVNVLGWRKNPTLPQRVETSRRRSRRCLLMTLALAKTAIQQGEIHELLALVYYDGVQNVVPFYDQRSIIPSKDADWMMFCQNSMRHFKKASEHKEDWSRAFYLGKLSEKLGCSHNTSFSYYAKAIALNPSAVDPFYRMHASRLKLLCACGKQDQETMKVVATYSFMESTKQTVMSTFGKVGREIRDSSMHGEERSSDYKPEDNMVDFPKLEEVWHTLYKDCLSAIEICVEGELKHFHKARYMLAQGLYRRGGSGDLEKAKEEISFCFKSSRSSFTINMWEIDSTVKKGRRKTPSIPGNRKPMEVNLAESSRKFITCIRKYTLFYLKLLEETGDISTLDRAYVTLRSDKRFSVCLEDIVPVALGRYIKTLILSIQQSLCGSDVVSAATEHLLEKLFSLFLDQVNLWSDVCSLPEIKTPELTDSYLYGYLYQYIQSLERSVKVEALEGINEKIRKRLKNPKLSNSNCAKVYKIVSVAWCRSLVISMVLITPLHSRLPSEIHVPGSLGSGLENTQLLCVDLQSDELWSSSSEDLEHLKSLETKWNPSLSKIKNVIIKRVSDEDLETAAILLRSSYNFYKDTSCALLPSGINLYMVPSQLATETYVQPGIDGVDILDMNTSRKLLLWAYTLLHGYCPNLSVVIKYCEENVKLKMKKGTGTSLTPSNTNVPIATASNTGGGKDGMGKSSETDASSISSVTAASLPEADGTSKLQSSPLCEKQETTNVASASLLETEGTRNSPETKITSSVSSAFLPDSRSTNWPNVVLSEENQQIPSATPHLIDINTVATEMSNEDMESGADMSND</sequence>
<dbReference type="Proteomes" id="UP001630127">
    <property type="component" value="Unassembled WGS sequence"/>
</dbReference>
<feature type="region of interest" description="Disordered" evidence="3">
    <location>
        <begin position="300"/>
        <end position="363"/>
    </location>
</feature>
<evidence type="ECO:0000256" key="3">
    <source>
        <dbReference type="SAM" id="MobiDB-lite"/>
    </source>
</evidence>
<dbReference type="InterPro" id="IPR011990">
    <property type="entry name" value="TPR-like_helical_dom_sf"/>
</dbReference>
<keyword evidence="5" id="KW-1185">Reference proteome</keyword>
<dbReference type="GO" id="GO:0005634">
    <property type="term" value="C:nucleus"/>
    <property type="evidence" value="ECO:0007669"/>
    <property type="project" value="UniProtKB-SubCell"/>
</dbReference>
<comment type="caution">
    <text evidence="4">The sequence shown here is derived from an EMBL/GenBank/DDBJ whole genome shotgun (WGS) entry which is preliminary data.</text>
</comment>
<accession>A0ABD2XWC7</accession>
<feature type="compositionally biased region" description="Polar residues" evidence="3">
    <location>
        <begin position="1962"/>
        <end position="1985"/>
    </location>
</feature>
<dbReference type="FunFam" id="1.25.40.10:FF:000431">
    <property type="entry name" value="Tetratricopeptide repeat (TPR)-like superfamily protein"/>
    <property type="match status" value="1"/>
</dbReference>